<proteinExistence type="predicted"/>
<accession>A0AAV8WVZ0</accession>
<feature type="compositionally biased region" description="Polar residues" evidence="1">
    <location>
        <begin position="114"/>
        <end position="127"/>
    </location>
</feature>
<feature type="chain" id="PRO_5043474096" evidence="2">
    <location>
        <begin position="27"/>
        <end position="155"/>
    </location>
</feature>
<protein>
    <submittedName>
        <fullName evidence="3">Uncharacterized protein</fullName>
    </submittedName>
</protein>
<feature type="region of interest" description="Disordered" evidence="1">
    <location>
        <begin position="109"/>
        <end position="155"/>
    </location>
</feature>
<reference evidence="3" key="1">
    <citation type="journal article" date="2023" name="Insect Mol. Biol.">
        <title>Genome sequencing provides insights into the evolution of gene families encoding plant cell wall-degrading enzymes in longhorned beetles.</title>
        <authorList>
            <person name="Shin N.R."/>
            <person name="Okamura Y."/>
            <person name="Kirsch R."/>
            <person name="Pauchet Y."/>
        </authorList>
    </citation>
    <scope>NUCLEOTIDE SEQUENCE</scope>
    <source>
        <strain evidence="3">RBIC_L_NR</strain>
    </source>
</reference>
<evidence type="ECO:0000313" key="4">
    <source>
        <dbReference type="Proteomes" id="UP001162156"/>
    </source>
</evidence>
<feature type="region of interest" description="Disordered" evidence="1">
    <location>
        <begin position="49"/>
        <end position="70"/>
    </location>
</feature>
<name>A0AAV8WVZ0_9CUCU</name>
<dbReference type="AlphaFoldDB" id="A0AAV8WVZ0"/>
<dbReference type="EMBL" id="JANEYF010004530">
    <property type="protein sequence ID" value="KAJ8930878.1"/>
    <property type="molecule type" value="Genomic_DNA"/>
</dbReference>
<keyword evidence="4" id="KW-1185">Reference proteome</keyword>
<organism evidence="3 4">
    <name type="scientific">Rhamnusium bicolor</name>
    <dbReference type="NCBI Taxonomy" id="1586634"/>
    <lineage>
        <taxon>Eukaryota</taxon>
        <taxon>Metazoa</taxon>
        <taxon>Ecdysozoa</taxon>
        <taxon>Arthropoda</taxon>
        <taxon>Hexapoda</taxon>
        <taxon>Insecta</taxon>
        <taxon>Pterygota</taxon>
        <taxon>Neoptera</taxon>
        <taxon>Endopterygota</taxon>
        <taxon>Coleoptera</taxon>
        <taxon>Polyphaga</taxon>
        <taxon>Cucujiformia</taxon>
        <taxon>Chrysomeloidea</taxon>
        <taxon>Cerambycidae</taxon>
        <taxon>Lepturinae</taxon>
        <taxon>Rhagiini</taxon>
        <taxon>Rhamnusium</taxon>
    </lineage>
</organism>
<gene>
    <name evidence="3" type="ORF">NQ314_016298</name>
</gene>
<sequence>MALLNFPLNFQNSLMIFGCIVTVAVAQRPPYAGSSPKGYPLLASRFQDTSSDSAPVPDNTIANRIGDENSGTTIKLPVDARGDADLVMRLNQWPRDNRPFWLINAEHIEKQRNPEANPTKQIGSRSSFDVDPSAEVRTIRPPIRRSPFLGSLDRS</sequence>
<keyword evidence="2" id="KW-0732">Signal</keyword>
<evidence type="ECO:0000313" key="3">
    <source>
        <dbReference type="EMBL" id="KAJ8930878.1"/>
    </source>
</evidence>
<dbReference type="Proteomes" id="UP001162156">
    <property type="component" value="Unassembled WGS sequence"/>
</dbReference>
<evidence type="ECO:0000256" key="1">
    <source>
        <dbReference type="SAM" id="MobiDB-lite"/>
    </source>
</evidence>
<comment type="caution">
    <text evidence="3">The sequence shown here is derived from an EMBL/GenBank/DDBJ whole genome shotgun (WGS) entry which is preliminary data.</text>
</comment>
<evidence type="ECO:0000256" key="2">
    <source>
        <dbReference type="SAM" id="SignalP"/>
    </source>
</evidence>
<feature type="signal peptide" evidence="2">
    <location>
        <begin position="1"/>
        <end position="26"/>
    </location>
</feature>